<organism evidence="3 4">
    <name type="scientific">Cellulosimicrobium aquatile</name>
    <dbReference type="NCBI Taxonomy" id="1612203"/>
    <lineage>
        <taxon>Bacteria</taxon>
        <taxon>Bacillati</taxon>
        <taxon>Actinomycetota</taxon>
        <taxon>Actinomycetes</taxon>
        <taxon>Micrococcales</taxon>
        <taxon>Promicromonosporaceae</taxon>
        <taxon>Cellulosimicrobium</taxon>
    </lineage>
</organism>
<feature type="region of interest" description="Disordered" evidence="1">
    <location>
        <begin position="1934"/>
        <end position="1958"/>
    </location>
</feature>
<evidence type="ECO:0000313" key="3">
    <source>
        <dbReference type="EMBL" id="SIP87724.1"/>
    </source>
</evidence>
<evidence type="ECO:0000256" key="1">
    <source>
        <dbReference type="SAM" id="MobiDB-lite"/>
    </source>
</evidence>
<feature type="region of interest" description="Disordered" evidence="1">
    <location>
        <begin position="310"/>
        <end position="330"/>
    </location>
</feature>
<dbReference type="InterPro" id="IPR050708">
    <property type="entry name" value="T6SS_VgrG/RHS"/>
</dbReference>
<dbReference type="PANTHER" id="PTHR32305">
    <property type="match status" value="1"/>
</dbReference>
<dbReference type="Gene3D" id="2.180.10.10">
    <property type="entry name" value="RHS repeat-associated core"/>
    <property type="match status" value="1"/>
</dbReference>
<dbReference type="NCBIfam" id="TIGR01643">
    <property type="entry name" value="YD_repeat_2x"/>
    <property type="match status" value="1"/>
</dbReference>
<evidence type="ECO:0000313" key="4">
    <source>
        <dbReference type="Proteomes" id="UP000186235"/>
    </source>
</evidence>
<sequence>MAFLVSFSGVPGAWRASIAALAGAVALSVGVVSLPAPAIAASLPAEAAAEPAAVDPALVPRTAPDSGSAMVNARLAGAPVEDLSQRTESGSVWALPNGQWTAQQGSGPVWVQTGGDGTAEEDWAQVDLTLEAGEDGVVRPVAAVSGLEISGAVEVADDAPVELASVTDTETGVVSAMHWTGALPEPVLEGRRATYEGVSEGLDLVVEATNSGFEQFFVAHDAEAARAAIEDPLVVTAEGGTVAVTADGGFEVSAPSGEVVGVGATPLAWDAQVEEHRPDSLLEPAVSIDPEAPRLAPLPELDVLYGKEAEGGQAPAAKTPAGTPTAGGSGPVVPVEADPLSEAVTLEESVTIADASTAQVELSGVEALITDAGTQFPVVIDPQVNLNKGLDLYVQTDTTVDTSARTYMQMGTYNGGAVKARGIINFPTSAIAGKVVSAATMELWNFHSYSCQARNWELWHTGGISTATRWSNQPGWLTRQLTTSQTKGYADSCGDGWVTMDVKGAMTYAANRGDSQITLGVKAENESDSYGWKKFNSADAGSYVPSIWVTYNSYPNVSTNSGHSAGEYAWWPSSTAANRVLYVKVAKPKFYSVVTDPDGGNVKGLFSVLNPAGTAVWNQLPGSSVASGGRSQFVPATSTPALVNGTAYTTRVWSSDGALTSKTYSSWGFTVDTSAPAAPTITASGYTNGQWKDTPPSSNAFTLKSTSTDVVRFEYSLDGGAWTSIAATGTTPTATISWNPVNGAHTLKVRAIDKAAWASAETTFGFGSGGAALASPVTGLKSTDTFQVKASSPSTASGTVTPSIWWRAAGTAEPANYDASKGSTTGWTKATDLPAVAANAAVAVNKQWSAAEAAEALGKSRVPVLLDVQVCFTYSASGIVRCTWNQDTTSRSSVVRVPHAFGDNYPVADAGPGQVALWTGEFNTSATDVSVPGYVGDLSVSRSYSSQAGTDDTSVFGPGWKASFDGTDIGIAGFEVVDSTDVDGTISLIDDEGGALVFRQPDGTKTAMKPGQYTAVDEDTATVGAKLSLTGTGTAATLDFTEEDGTVTRFTYSHTAGGDRVWLPASVTEPGTAGATSFTRDATTKKITRILAPVPPGVTCPATGALNPGCRAVDITYAATTAGTDVAGQVKQISYTAYDPDKAGGAGMSTVVVATYEYDSAKRLAKVTDPRAGLSTSYAYGGPSTSGQPLLTTVTPSGLAPYTLAYGASSQDVKSLLTVERAPATTGGAAARLSRFVYGIDPATTNTALPDLKAAATTTWSQETPPSYGAAVFSADRQQVSGSGPGDVTAADWPYADLQYTDAEGRVVNTAAFGAGDWQVTATRYDSGGRTVHELDQKATAQLRALTAAQGQLATEVIDSYATITRYNADITAATAITHDGGTIAAGAVLTPAGTVVTDVWEPARETSNGLLRKHTRTDYDQGAPNGGVNPKTGIAYRLPTAVTVTEADALTGSSDTSVPVATGETVVSQALSGYDAIDGVPHTDKTSGWFLGQATTSTTVMDDPAQNIVTKTRYDVEGKVVESRKPGATGSDAATTRNGYYTAAAQTGVFAACGSKPEWAGLACSTRTGESTPTLPVETTTKYSSYLAPRESVESLGATTRITTTTYDAAGRTVRVGTVATGLAGSTPVPATRTDYDAATGQVAATVTLGATGAETGRISTRYDAWGRQTTYTDSDGAVTTTTYDAAGRVAKVTDPIRSVEYGYDAEGERRGLPTLVKIPGTGQFTATYDATGAMTSQSLLGGRVTQRLTYDRAGELTELAYTGAAMPGDPEQDLLAWSIDSDVLGRTTTLTSTAGTGDTGIARTQSFTYDKGERLTAVSDTTGGTCTTRTYGFDVRGNRLAQNATAYDTDCASVPASTVGKAWNYDGADRVQKGANGAGSYVYDLLGRQTTLPGADTPAGAGAGDLTVGYYDTDAARSLTQNGTTTTYTLDPAGRRHTASTVSGTTTTGTVRHYTDTSDNPGYATKTGTGSPVTTWYGASIAGDLGLEITGTTATLSLIDPIGSIATTVALPAVDQPLQLGALGTWDEYGNPITTPTQTGAITYGWLGGKERARDTTGLTLMGARLYNPTTGLFTSTDPVSGGNTTAYTYPQDPINQHDLDGQVKWKKIWSKAKRIGRSVGNHFRKNWRTYAQAGIVIAGAIAAGACAAATAGVCAGAGGLIMSAAIGAATGVGAYHVGTPKNKRTRSGYLQAAGWGALPGPVGKWLGMRQMGRVVQPRWLTSRLFGTNGGKHTRPILNRWSGARR</sequence>
<dbReference type="Proteomes" id="UP000186235">
    <property type="component" value="Unassembled WGS sequence"/>
</dbReference>
<dbReference type="Pfam" id="PF20148">
    <property type="entry name" value="DUF6531"/>
    <property type="match status" value="1"/>
</dbReference>
<protein>
    <submittedName>
        <fullName evidence="3">RHS repeat-associated core domain-containing protein</fullName>
    </submittedName>
</protein>
<keyword evidence="4" id="KW-1185">Reference proteome</keyword>
<feature type="domain" description="DUF6531" evidence="2">
    <location>
        <begin position="915"/>
        <end position="965"/>
    </location>
</feature>
<dbReference type="EMBL" id="FTMI01000001">
    <property type="protein sequence ID" value="SIP87724.1"/>
    <property type="molecule type" value="Genomic_DNA"/>
</dbReference>
<name>A0A1N6N6K3_9MICO</name>
<evidence type="ECO:0000259" key="2">
    <source>
        <dbReference type="Pfam" id="PF20148"/>
    </source>
</evidence>
<gene>
    <name evidence="3" type="ORF">SAMN05518682_0198</name>
</gene>
<dbReference type="Pfam" id="PF05593">
    <property type="entry name" value="RHS_repeat"/>
    <property type="match status" value="1"/>
</dbReference>
<feature type="compositionally biased region" description="Low complexity" evidence="1">
    <location>
        <begin position="1941"/>
        <end position="1954"/>
    </location>
</feature>
<dbReference type="InterPro" id="IPR006530">
    <property type="entry name" value="YD"/>
</dbReference>
<dbReference type="PANTHER" id="PTHR32305:SF15">
    <property type="entry name" value="PROTEIN RHSA-RELATED"/>
    <property type="match status" value="1"/>
</dbReference>
<reference evidence="4" key="1">
    <citation type="submission" date="2017-01" db="EMBL/GenBank/DDBJ databases">
        <authorList>
            <person name="Varghese N."/>
            <person name="Submissions S."/>
        </authorList>
    </citation>
    <scope>NUCLEOTIDE SEQUENCE [LARGE SCALE GENOMIC DNA]</scope>
    <source>
        <strain evidence="4">3bp</strain>
    </source>
</reference>
<dbReference type="InterPro" id="IPR045351">
    <property type="entry name" value="DUF6531"/>
</dbReference>
<feature type="compositionally biased region" description="Low complexity" evidence="1">
    <location>
        <begin position="311"/>
        <end position="324"/>
    </location>
</feature>
<proteinExistence type="predicted"/>
<dbReference type="InterPro" id="IPR031325">
    <property type="entry name" value="RHS_repeat"/>
</dbReference>
<accession>A0A1N6N6K3</accession>
<dbReference type="NCBIfam" id="TIGR03696">
    <property type="entry name" value="Rhs_assc_core"/>
    <property type="match status" value="1"/>
</dbReference>
<dbReference type="InterPro" id="IPR022385">
    <property type="entry name" value="Rhs_assc_core"/>
</dbReference>